<dbReference type="PANTHER" id="PTHR34216">
    <property type="match status" value="1"/>
</dbReference>
<dbReference type="PROSITE" id="PS51677">
    <property type="entry name" value="NODB"/>
    <property type="match status" value="1"/>
</dbReference>
<dbReference type="PATRIC" id="fig|43658.5.peg.4587"/>
<evidence type="ECO:0000313" key="5">
    <source>
        <dbReference type="Proteomes" id="UP000033452"/>
    </source>
</evidence>
<evidence type="ECO:0000256" key="2">
    <source>
        <dbReference type="ARBA" id="ARBA00022729"/>
    </source>
</evidence>
<dbReference type="Proteomes" id="UP000033452">
    <property type="component" value="Unassembled WGS sequence"/>
</dbReference>
<comment type="subcellular location">
    <subcellularLocation>
        <location evidence="1">Secreted</location>
    </subcellularLocation>
</comment>
<evidence type="ECO:0000259" key="3">
    <source>
        <dbReference type="PROSITE" id="PS51677"/>
    </source>
</evidence>
<dbReference type="AlphaFoldDB" id="A0A0F4QGE1"/>
<gene>
    <name evidence="4" type="ORF">TW77_21775</name>
</gene>
<sequence>MVGSMRAIKWFHVLVLILVLFNTRAGLAAVILQYHHVSEKLPAVTSVSEATFLEHLNFLKSEQFNVIALDTLITQLQAGNALPAKTVAITFDDGYLNNMEAAAPLLEQFGYPYTIFVNPKLIDEKKGYVMSWEQLRQLAKRGALIANHSAQHDYLHHKLAGESQTQWRNRVREDLLWSQARIKAEVGHDLPYIAYPYGEFNRPLQALVTELNLVGIGQHSGAAGPDSDFTRLPRFPASGIYASLKTLKTKLYSLPFSLAQAKYQDSVTDNRTPSITLTFKEMDFYQSQFACFVSGAGKAELTWQGDKAVTITTPKPLSNGRSRYNCTAPSKKQSGQFYWYSQPWVITDASQH</sequence>
<dbReference type="InterPro" id="IPR002509">
    <property type="entry name" value="NODB_dom"/>
</dbReference>
<reference evidence="4 5" key="1">
    <citation type="journal article" date="2015" name="BMC Genomics">
        <title>Genome mining reveals unlocked bioactive potential of marine Gram-negative bacteria.</title>
        <authorList>
            <person name="Machado H."/>
            <person name="Sonnenschein E.C."/>
            <person name="Melchiorsen J."/>
            <person name="Gram L."/>
        </authorList>
    </citation>
    <scope>NUCLEOTIDE SEQUENCE [LARGE SCALE GENOMIC DNA]</scope>
    <source>
        <strain evidence="4 5">S2471</strain>
    </source>
</reference>
<dbReference type="SUPFAM" id="SSF88713">
    <property type="entry name" value="Glycoside hydrolase/deacetylase"/>
    <property type="match status" value="1"/>
</dbReference>
<comment type="caution">
    <text evidence="4">The sequence shown here is derived from an EMBL/GenBank/DDBJ whole genome shotgun (WGS) entry which is preliminary data.</text>
</comment>
<evidence type="ECO:0000256" key="1">
    <source>
        <dbReference type="ARBA" id="ARBA00004613"/>
    </source>
</evidence>
<dbReference type="PANTHER" id="PTHR34216:SF3">
    <property type="entry name" value="POLY-BETA-1,6-N-ACETYL-D-GLUCOSAMINE N-DEACETYLASE"/>
    <property type="match status" value="1"/>
</dbReference>
<keyword evidence="5" id="KW-1185">Reference proteome</keyword>
<dbReference type="Gene3D" id="3.20.20.370">
    <property type="entry name" value="Glycoside hydrolase/deacetylase"/>
    <property type="match status" value="1"/>
</dbReference>
<dbReference type="Pfam" id="PF01522">
    <property type="entry name" value="Polysacc_deac_1"/>
    <property type="match status" value="1"/>
</dbReference>
<organism evidence="4 5">
    <name type="scientific">Pseudoalteromonas rubra</name>
    <dbReference type="NCBI Taxonomy" id="43658"/>
    <lineage>
        <taxon>Bacteria</taxon>
        <taxon>Pseudomonadati</taxon>
        <taxon>Pseudomonadota</taxon>
        <taxon>Gammaproteobacteria</taxon>
        <taxon>Alteromonadales</taxon>
        <taxon>Pseudoalteromonadaceae</taxon>
        <taxon>Pseudoalteromonas</taxon>
    </lineage>
</organism>
<accession>A0A0F4QGE1</accession>
<keyword evidence="2" id="KW-0732">Signal</keyword>
<protein>
    <submittedName>
        <fullName evidence="4">Polysaccharide deacetylase</fullName>
    </submittedName>
</protein>
<dbReference type="InterPro" id="IPR011330">
    <property type="entry name" value="Glyco_hydro/deAcase_b/a-brl"/>
</dbReference>
<dbReference type="GO" id="GO:0005975">
    <property type="term" value="P:carbohydrate metabolic process"/>
    <property type="evidence" value="ECO:0007669"/>
    <property type="project" value="InterPro"/>
</dbReference>
<proteinExistence type="predicted"/>
<name>A0A0F4QGE1_9GAMM</name>
<feature type="domain" description="NodB homology" evidence="3">
    <location>
        <begin position="85"/>
        <end position="352"/>
    </location>
</feature>
<dbReference type="GO" id="GO:0016810">
    <property type="term" value="F:hydrolase activity, acting on carbon-nitrogen (but not peptide) bonds"/>
    <property type="evidence" value="ECO:0007669"/>
    <property type="project" value="InterPro"/>
</dbReference>
<dbReference type="EMBL" id="JXYA01000063">
    <property type="protein sequence ID" value="KJZ05737.1"/>
    <property type="molecule type" value="Genomic_DNA"/>
</dbReference>
<dbReference type="GO" id="GO:0005576">
    <property type="term" value="C:extracellular region"/>
    <property type="evidence" value="ECO:0007669"/>
    <property type="project" value="UniProtKB-SubCell"/>
</dbReference>
<dbReference type="InterPro" id="IPR051398">
    <property type="entry name" value="Polysacch_Deacetylase"/>
</dbReference>
<evidence type="ECO:0000313" key="4">
    <source>
        <dbReference type="EMBL" id="KJZ05737.1"/>
    </source>
</evidence>
<dbReference type="CDD" id="cd10973">
    <property type="entry name" value="CE4_DAC_u4_5s"/>
    <property type="match status" value="1"/>
</dbReference>